<dbReference type="SUPFAM" id="SSF46689">
    <property type="entry name" value="Homeodomain-like"/>
    <property type="match status" value="1"/>
</dbReference>
<dbReference type="InterPro" id="IPR020449">
    <property type="entry name" value="Tscrpt_reg_AraC-type_HTH"/>
</dbReference>
<dbReference type="InterPro" id="IPR032687">
    <property type="entry name" value="AraC-type_N"/>
</dbReference>
<reference evidence="5 6" key="1">
    <citation type="journal article" date="2019" name="Biochem. Eng. J.">
        <title>Metabolic engineering of the marine bacteria Neptunomonas concharum for the production of acetoin and meso-2,3-butanediol from acetate.</title>
        <authorList>
            <person name="Li W."/>
            <person name="Pu N."/>
            <person name="Liu C.-X."/>
            <person name="Yuan Q.-P."/>
            <person name="Li Z.-J."/>
        </authorList>
    </citation>
    <scope>NUCLEOTIDE SEQUENCE [LARGE SCALE GENOMIC DNA]</scope>
    <source>
        <strain evidence="5 6">JCM17730</strain>
    </source>
</reference>
<dbReference type="Proteomes" id="UP000324760">
    <property type="component" value="Chromosome"/>
</dbReference>
<evidence type="ECO:0000256" key="2">
    <source>
        <dbReference type="ARBA" id="ARBA00023125"/>
    </source>
</evidence>
<organism evidence="5 6">
    <name type="scientific">Neptunomonas concharum</name>
    <dbReference type="NCBI Taxonomy" id="1031538"/>
    <lineage>
        <taxon>Bacteria</taxon>
        <taxon>Pseudomonadati</taxon>
        <taxon>Pseudomonadota</taxon>
        <taxon>Gammaproteobacteria</taxon>
        <taxon>Oceanospirillales</taxon>
        <taxon>Oceanospirillaceae</taxon>
        <taxon>Neptunomonas</taxon>
    </lineage>
</organism>
<sequence>MINTSSELSTVRLELLDKKYRECLLPFLDEVGISPDIFQDPNYECSLPKHVALLEVAAKKLKRNNLGLQFGRQVLSTDFGVLGQVIRSHKTVRDIFIWLDKYFVIHQQSSSISFNISNERCSISYQIDDPSIIEKRQDTEFSIAAIHALILELAQEKPQLIRVDFTHDRPESIIEHQDFFERPVYFKQPKNCLIYKNNVLDFQLKTSNYVILDALKSYIEELHKQRSTTSDFITQLNIVISRQLGNGGTNLPRVAEEMAMSTRTLQRRLALLDIQFGEHIEELRKSMALHYITKKQCCLTDIALLLGYSEASSFSRAFKRWTGSTPGQYRKKLHY</sequence>
<dbReference type="OrthoDB" id="5722175at2"/>
<dbReference type="SMART" id="SM00342">
    <property type="entry name" value="HTH_ARAC"/>
    <property type="match status" value="1"/>
</dbReference>
<dbReference type="RefSeq" id="WP_138987134.1">
    <property type="nucleotide sequence ID" value="NZ_CP043869.1"/>
</dbReference>
<dbReference type="InterPro" id="IPR009057">
    <property type="entry name" value="Homeodomain-like_sf"/>
</dbReference>
<evidence type="ECO:0000313" key="5">
    <source>
        <dbReference type="EMBL" id="QEQ97224.1"/>
    </source>
</evidence>
<dbReference type="GO" id="GO:0000976">
    <property type="term" value="F:transcription cis-regulatory region binding"/>
    <property type="evidence" value="ECO:0007669"/>
    <property type="project" value="TreeGrafter"/>
</dbReference>
<evidence type="ECO:0000256" key="3">
    <source>
        <dbReference type="ARBA" id="ARBA00023163"/>
    </source>
</evidence>
<dbReference type="AlphaFoldDB" id="A0A5P1RC35"/>
<dbReference type="GO" id="GO:0005829">
    <property type="term" value="C:cytosol"/>
    <property type="evidence" value="ECO:0007669"/>
    <property type="project" value="TreeGrafter"/>
</dbReference>
<dbReference type="Pfam" id="PF12625">
    <property type="entry name" value="Arabinose_bd"/>
    <property type="match status" value="1"/>
</dbReference>
<name>A0A5P1RC35_9GAMM</name>
<keyword evidence="2" id="KW-0238">DNA-binding</keyword>
<evidence type="ECO:0000313" key="6">
    <source>
        <dbReference type="Proteomes" id="UP000324760"/>
    </source>
</evidence>
<dbReference type="PANTHER" id="PTHR47894:SF4">
    <property type="entry name" value="HTH-TYPE TRANSCRIPTIONAL REGULATOR GADX"/>
    <property type="match status" value="1"/>
</dbReference>
<dbReference type="EMBL" id="CP043869">
    <property type="protein sequence ID" value="QEQ97224.1"/>
    <property type="molecule type" value="Genomic_DNA"/>
</dbReference>
<dbReference type="PRINTS" id="PR00032">
    <property type="entry name" value="HTHARAC"/>
</dbReference>
<keyword evidence="1" id="KW-0805">Transcription regulation</keyword>
<dbReference type="Gene3D" id="1.10.10.60">
    <property type="entry name" value="Homeodomain-like"/>
    <property type="match status" value="1"/>
</dbReference>
<dbReference type="GO" id="GO:0003700">
    <property type="term" value="F:DNA-binding transcription factor activity"/>
    <property type="evidence" value="ECO:0007669"/>
    <property type="project" value="InterPro"/>
</dbReference>
<dbReference type="KEGG" id="ncu:F0U83_11145"/>
<dbReference type="Pfam" id="PF12833">
    <property type="entry name" value="HTH_18"/>
    <property type="match status" value="1"/>
</dbReference>
<keyword evidence="3" id="KW-0804">Transcription</keyword>
<dbReference type="PROSITE" id="PS01124">
    <property type="entry name" value="HTH_ARAC_FAMILY_2"/>
    <property type="match status" value="1"/>
</dbReference>
<evidence type="ECO:0000259" key="4">
    <source>
        <dbReference type="PROSITE" id="PS01124"/>
    </source>
</evidence>
<protein>
    <submittedName>
        <fullName evidence="5">AraC family transcriptional regulator</fullName>
    </submittedName>
</protein>
<keyword evidence="6" id="KW-1185">Reference proteome</keyword>
<dbReference type="InterPro" id="IPR018060">
    <property type="entry name" value="HTH_AraC"/>
</dbReference>
<gene>
    <name evidence="5" type="ORF">F0U83_11145</name>
</gene>
<evidence type="ECO:0000256" key="1">
    <source>
        <dbReference type="ARBA" id="ARBA00023015"/>
    </source>
</evidence>
<feature type="domain" description="HTH araC/xylS-type" evidence="4">
    <location>
        <begin position="234"/>
        <end position="332"/>
    </location>
</feature>
<proteinExistence type="predicted"/>
<dbReference type="PANTHER" id="PTHR47894">
    <property type="entry name" value="HTH-TYPE TRANSCRIPTIONAL REGULATOR GADX"/>
    <property type="match status" value="1"/>
</dbReference>
<accession>A0A5P1RC35</accession>